<dbReference type="GO" id="GO:0000155">
    <property type="term" value="F:phosphorelay sensor kinase activity"/>
    <property type="evidence" value="ECO:0007669"/>
    <property type="project" value="InterPro"/>
</dbReference>
<evidence type="ECO:0000256" key="1">
    <source>
        <dbReference type="ARBA" id="ARBA00000085"/>
    </source>
</evidence>
<proteinExistence type="predicted"/>
<comment type="subcellular location">
    <subcellularLocation>
        <location evidence="2">Membrane</location>
    </subcellularLocation>
</comment>
<evidence type="ECO:0000256" key="8">
    <source>
        <dbReference type="SAM" id="Phobius"/>
    </source>
</evidence>
<evidence type="ECO:0000256" key="2">
    <source>
        <dbReference type="ARBA" id="ARBA00004370"/>
    </source>
</evidence>
<dbReference type="EMBL" id="PIPK01000003">
    <property type="protein sequence ID" value="RUO27356.1"/>
    <property type="molecule type" value="Genomic_DNA"/>
</dbReference>
<gene>
    <name evidence="11" type="ORF">B0I24_10258</name>
    <name evidence="12" type="ORF">CWE07_05285</name>
</gene>
<evidence type="ECO:0000256" key="5">
    <source>
        <dbReference type="ARBA" id="ARBA00022679"/>
    </source>
</evidence>
<name>A0A327X695_9GAMM</name>
<evidence type="ECO:0000256" key="6">
    <source>
        <dbReference type="ARBA" id="ARBA00022777"/>
    </source>
</evidence>
<comment type="caution">
    <text evidence="11">The sequence shown here is derived from an EMBL/GenBank/DDBJ whole genome shotgun (WGS) entry which is preliminary data.</text>
</comment>
<evidence type="ECO:0000313" key="13">
    <source>
        <dbReference type="Proteomes" id="UP000249203"/>
    </source>
</evidence>
<evidence type="ECO:0000256" key="3">
    <source>
        <dbReference type="ARBA" id="ARBA00012438"/>
    </source>
</evidence>
<evidence type="ECO:0000313" key="12">
    <source>
        <dbReference type="EMBL" id="RUO27356.1"/>
    </source>
</evidence>
<dbReference type="Proteomes" id="UP000287865">
    <property type="component" value="Unassembled WGS sequence"/>
</dbReference>
<dbReference type="Gene3D" id="6.10.340.10">
    <property type="match status" value="1"/>
</dbReference>
<dbReference type="Gene3D" id="1.10.287.130">
    <property type="match status" value="1"/>
</dbReference>
<dbReference type="InterPro" id="IPR003661">
    <property type="entry name" value="HisK_dim/P_dom"/>
</dbReference>
<dbReference type="InterPro" id="IPR003660">
    <property type="entry name" value="HAMP_dom"/>
</dbReference>
<dbReference type="PROSITE" id="PS50109">
    <property type="entry name" value="HIS_KIN"/>
    <property type="match status" value="1"/>
</dbReference>
<dbReference type="PROSITE" id="PS50885">
    <property type="entry name" value="HAMP"/>
    <property type="match status" value="1"/>
</dbReference>
<feature type="transmembrane region" description="Helical" evidence="8">
    <location>
        <begin position="174"/>
        <end position="200"/>
    </location>
</feature>
<reference evidence="12 14" key="1">
    <citation type="journal article" date="2018" name="Front. Microbiol.">
        <title>Genome-Based Analysis Reveals the Taxonomy and Diversity of the Family Idiomarinaceae.</title>
        <authorList>
            <person name="Liu Y."/>
            <person name="Lai Q."/>
            <person name="Shao Z."/>
        </authorList>
    </citation>
    <scope>NUCLEOTIDE SEQUENCE [LARGE SCALE GENOMIC DNA]</scope>
    <source>
        <strain evidence="12 14">CF12-14</strain>
    </source>
</reference>
<dbReference type="SMART" id="SM00388">
    <property type="entry name" value="HisKA"/>
    <property type="match status" value="1"/>
</dbReference>
<dbReference type="PANTHER" id="PTHR43065:SF42">
    <property type="entry name" value="TWO-COMPONENT SENSOR PPRA"/>
    <property type="match status" value="1"/>
</dbReference>
<comment type="catalytic activity">
    <reaction evidence="1">
        <text>ATP + protein L-histidine = ADP + protein N-phospho-L-histidine.</text>
        <dbReference type="EC" id="2.7.13.3"/>
    </reaction>
</comment>
<keyword evidence="8" id="KW-1133">Transmembrane helix</keyword>
<keyword evidence="8" id="KW-0472">Membrane</keyword>
<reference evidence="11 13" key="2">
    <citation type="submission" date="2018-06" db="EMBL/GenBank/DDBJ databases">
        <title>Genomic Encyclopedia of Type Strains, Phase III (KMG-III): the genomes of soil and plant-associated and newly described type strains.</title>
        <authorList>
            <person name="Whitman W."/>
        </authorList>
    </citation>
    <scope>NUCLEOTIDE SEQUENCE [LARGE SCALE GENOMIC DNA]</scope>
    <source>
        <strain evidence="11 13">CGMCC 1.15366</strain>
    </source>
</reference>
<keyword evidence="14" id="KW-1185">Reference proteome</keyword>
<feature type="transmembrane region" description="Helical" evidence="8">
    <location>
        <begin position="12"/>
        <end position="33"/>
    </location>
</feature>
<evidence type="ECO:0000313" key="14">
    <source>
        <dbReference type="Proteomes" id="UP000287865"/>
    </source>
</evidence>
<evidence type="ECO:0000256" key="7">
    <source>
        <dbReference type="SAM" id="Coils"/>
    </source>
</evidence>
<sequence length="537" mass="59697">MLGSLRKGLLLTTAGISALVCFACVSLFAWYSYQYQVKQLSARSAELGDLLSIHVSQLMSQQPHEWADAFERVLRPNSHLLNVHVYLYNSQDELEFRSSYNRAGIAPITTRIQSEGGSAVLRAPQIRPQGIDYIVPIMAPPPAQQTLRAVQPTQRGYLFTRTDHSGLAEARQTFAVLALLAVSLAVLMALLMASLLSGLFTRPLNQLIHTSAEVARTRDYSIRAKRAPFYEIDVLSHNLNTVLKRIQQSIQERDKAQAASAALNRELEQQVTERTSALRQANHELLETLEQLHQHQGHQVEAQKLSSLSELVAGISHEINTPLGLAVTAASMLEEQIKAAPEQSLQHEQVDILQRNLTRAVELMNDFKKIAIDHASEHASAVDFNQMLEDIMTSARAVSEYRGKLADNVTVSIESELRQPIMAKVGIWQQIITSLYDNSLTHAFSHTSDPAITVSVHVVDQRLRICWHDNGCGVPADILRRIFDPFVTTKRGQGNSGLGMHVVYNLVTHTLGGSIRCRSEAEQGFEVTIECAFDYAN</sequence>
<dbReference type="PANTHER" id="PTHR43065">
    <property type="entry name" value="SENSOR HISTIDINE KINASE"/>
    <property type="match status" value="1"/>
</dbReference>
<keyword evidence="6 11" id="KW-0418">Kinase</keyword>
<dbReference type="GO" id="GO:0016020">
    <property type="term" value="C:membrane"/>
    <property type="evidence" value="ECO:0007669"/>
    <property type="project" value="UniProtKB-SubCell"/>
</dbReference>
<dbReference type="InterPro" id="IPR036890">
    <property type="entry name" value="HATPase_C_sf"/>
</dbReference>
<dbReference type="EC" id="2.7.13.3" evidence="3"/>
<evidence type="ECO:0000313" key="11">
    <source>
        <dbReference type="EMBL" id="RAK00633.1"/>
    </source>
</evidence>
<organism evidence="11 13">
    <name type="scientific">Aliidiomarina maris</name>
    <dbReference type="NCBI Taxonomy" id="531312"/>
    <lineage>
        <taxon>Bacteria</taxon>
        <taxon>Pseudomonadati</taxon>
        <taxon>Pseudomonadota</taxon>
        <taxon>Gammaproteobacteria</taxon>
        <taxon>Alteromonadales</taxon>
        <taxon>Idiomarinaceae</taxon>
        <taxon>Aliidiomarina</taxon>
    </lineage>
</organism>
<keyword evidence="5" id="KW-0808">Transferase</keyword>
<feature type="domain" description="HAMP" evidence="10">
    <location>
        <begin position="198"/>
        <end position="251"/>
    </location>
</feature>
<keyword evidence="4" id="KW-0597">Phosphoprotein</keyword>
<dbReference type="InterPro" id="IPR003594">
    <property type="entry name" value="HATPase_dom"/>
</dbReference>
<evidence type="ECO:0000256" key="4">
    <source>
        <dbReference type="ARBA" id="ARBA00022553"/>
    </source>
</evidence>
<evidence type="ECO:0000259" key="9">
    <source>
        <dbReference type="PROSITE" id="PS50109"/>
    </source>
</evidence>
<dbReference type="SUPFAM" id="SSF55874">
    <property type="entry name" value="ATPase domain of HSP90 chaperone/DNA topoisomerase II/histidine kinase"/>
    <property type="match status" value="1"/>
</dbReference>
<dbReference type="SMART" id="SM00387">
    <property type="entry name" value="HATPase_c"/>
    <property type="match status" value="1"/>
</dbReference>
<keyword evidence="7" id="KW-0175">Coiled coil</keyword>
<feature type="coiled-coil region" evidence="7">
    <location>
        <begin position="246"/>
        <end position="284"/>
    </location>
</feature>
<dbReference type="InterPro" id="IPR036097">
    <property type="entry name" value="HisK_dim/P_sf"/>
</dbReference>
<dbReference type="PRINTS" id="PR00344">
    <property type="entry name" value="BCTRLSENSOR"/>
</dbReference>
<dbReference type="RefSeq" id="WP_111568431.1">
    <property type="nucleotide sequence ID" value="NZ_PIPK01000003.1"/>
</dbReference>
<dbReference type="Pfam" id="PF00512">
    <property type="entry name" value="HisKA"/>
    <property type="match status" value="1"/>
</dbReference>
<dbReference type="SUPFAM" id="SSF47384">
    <property type="entry name" value="Homodimeric domain of signal transducing histidine kinase"/>
    <property type="match status" value="1"/>
</dbReference>
<dbReference type="Gene3D" id="3.30.565.10">
    <property type="entry name" value="Histidine kinase-like ATPase, C-terminal domain"/>
    <property type="match status" value="1"/>
</dbReference>
<dbReference type="AlphaFoldDB" id="A0A327X695"/>
<accession>A0A327X695</accession>
<dbReference type="CDD" id="cd00082">
    <property type="entry name" value="HisKA"/>
    <property type="match status" value="1"/>
</dbReference>
<protein>
    <recommendedName>
        <fullName evidence="3">histidine kinase</fullName>
        <ecNumber evidence="3">2.7.13.3</ecNumber>
    </recommendedName>
</protein>
<dbReference type="InterPro" id="IPR004358">
    <property type="entry name" value="Sig_transdc_His_kin-like_C"/>
</dbReference>
<keyword evidence="8" id="KW-0812">Transmembrane</keyword>
<dbReference type="Proteomes" id="UP000249203">
    <property type="component" value="Unassembled WGS sequence"/>
</dbReference>
<dbReference type="Pfam" id="PF02518">
    <property type="entry name" value="HATPase_c"/>
    <property type="match status" value="1"/>
</dbReference>
<dbReference type="InterPro" id="IPR005467">
    <property type="entry name" value="His_kinase_dom"/>
</dbReference>
<evidence type="ECO:0000259" key="10">
    <source>
        <dbReference type="PROSITE" id="PS50885"/>
    </source>
</evidence>
<feature type="domain" description="Histidine kinase" evidence="9">
    <location>
        <begin position="314"/>
        <end position="535"/>
    </location>
</feature>
<dbReference type="OrthoDB" id="2521613at2"/>
<dbReference type="EMBL" id="QLMD01000002">
    <property type="protein sequence ID" value="RAK00633.1"/>
    <property type="molecule type" value="Genomic_DNA"/>
</dbReference>